<dbReference type="Pfam" id="PF01554">
    <property type="entry name" value="MatE"/>
    <property type="match status" value="2"/>
</dbReference>
<accession>A0A291QVB2</accession>
<dbReference type="NCBIfam" id="TIGR00797">
    <property type="entry name" value="matE"/>
    <property type="match status" value="1"/>
</dbReference>
<feature type="transmembrane region" description="Helical" evidence="10">
    <location>
        <begin position="418"/>
        <end position="439"/>
    </location>
</feature>
<keyword evidence="8 10" id="KW-0472">Membrane</keyword>
<evidence type="ECO:0000256" key="8">
    <source>
        <dbReference type="ARBA" id="ARBA00023136"/>
    </source>
</evidence>
<dbReference type="GO" id="GO:0006811">
    <property type="term" value="P:monoatomic ion transport"/>
    <property type="evidence" value="ECO:0007669"/>
    <property type="project" value="UniProtKB-KW"/>
</dbReference>
<feature type="transmembrane region" description="Helical" evidence="10">
    <location>
        <begin position="122"/>
        <end position="144"/>
    </location>
</feature>
<feature type="transmembrane region" description="Helical" evidence="10">
    <location>
        <begin position="164"/>
        <end position="183"/>
    </location>
</feature>
<keyword evidence="12" id="KW-1185">Reference proteome</keyword>
<keyword evidence="7" id="KW-0406">Ion transport</keyword>
<evidence type="ECO:0000256" key="3">
    <source>
        <dbReference type="ARBA" id="ARBA00022449"/>
    </source>
</evidence>
<feature type="transmembrane region" description="Helical" evidence="10">
    <location>
        <begin position="37"/>
        <end position="55"/>
    </location>
</feature>
<name>A0A291QVB2_9BACT</name>
<sequence>MCGLYDKRFAIPDIPVSLSRNIRSILIALERFMQVSLSYRQIVKIAAPISLALVVPQVNHMTNTAFLGRLGDFELAANAIAGIYYLVMYMVAYGLNNGIQIMIARRAGENNYEGIGKVFSNGIFLCVAFSMLAIATTYIFAPAIFKASLHDAHIFDAAVSFIKIRIWGLPFLMLLGLANAFYIGSSHTKILIVTSLFQELFNIFFDYTLIFGKLGFSPLGLNGAAVASIIAEGIGCAVAFGMLFILKFYKRYYLFKSLRFRWNIAKHTLIVSAPLIVQYLFSIGSWMVFFIFIEHLGQRPLAISNMMRSIFGFFGIFTWALGATCNTMVSNLIGQGRQDDVFKAIRMIGALSLGCAVFVCTLLNIFPYTLLHIYTPDNSLITEAIPTIRVVSLSTVLTAIAAIVFNGVTGTGNTKVNLVIEFSAVICYLIYCEIVIEQWRKPLHWAWGSEFLYWLVVISLCLLYLRSGRWKNKQI</sequence>
<dbReference type="CDD" id="cd13133">
    <property type="entry name" value="MATE_like_7"/>
    <property type="match status" value="1"/>
</dbReference>
<feature type="transmembrane region" description="Helical" evidence="10">
    <location>
        <begin position="75"/>
        <end position="96"/>
    </location>
</feature>
<keyword evidence="5 10" id="KW-0812">Transmembrane</keyword>
<dbReference type="InterPro" id="IPR048279">
    <property type="entry name" value="MdtK-like"/>
</dbReference>
<evidence type="ECO:0000256" key="10">
    <source>
        <dbReference type="SAM" id="Phobius"/>
    </source>
</evidence>
<organism evidence="11 12">
    <name type="scientific">Chitinophaga caeni</name>
    <dbReference type="NCBI Taxonomy" id="2029983"/>
    <lineage>
        <taxon>Bacteria</taxon>
        <taxon>Pseudomonadati</taxon>
        <taxon>Bacteroidota</taxon>
        <taxon>Chitinophagia</taxon>
        <taxon>Chitinophagales</taxon>
        <taxon>Chitinophagaceae</taxon>
        <taxon>Chitinophaga</taxon>
    </lineage>
</organism>
<feature type="transmembrane region" description="Helical" evidence="10">
    <location>
        <begin position="224"/>
        <end position="249"/>
    </location>
</feature>
<reference evidence="11 12" key="1">
    <citation type="submission" date="2017-10" db="EMBL/GenBank/DDBJ databases">
        <title>Paenichitinophaga pekingensis gen. nov., sp. nov., isolated from activated sludge.</title>
        <authorList>
            <person name="Jin D."/>
            <person name="Kong X."/>
            <person name="Deng Y."/>
            <person name="Bai Z."/>
        </authorList>
    </citation>
    <scope>NUCLEOTIDE SEQUENCE [LARGE SCALE GENOMIC DNA]</scope>
    <source>
        <strain evidence="11 12">13</strain>
    </source>
</reference>
<keyword evidence="2" id="KW-0813">Transport</keyword>
<dbReference type="GO" id="GO:0042910">
    <property type="term" value="F:xenobiotic transmembrane transporter activity"/>
    <property type="evidence" value="ECO:0007669"/>
    <property type="project" value="InterPro"/>
</dbReference>
<dbReference type="AlphaFoldDB" id="A0A291QVB2"/>
<comment type="subcellular location">
    <subcellularLocation>
        <location evidence="1">Cell membrane</location>
        <topology evidence="1">Multi-pass membrane protein</topology>
    </subcellularLocation>
</comment>
<evidence type="ECO:0000256" key="5">
    <source>
        <dbReference type="ARBA" id="ARBA00022692"/>
    </source>
</evidence>
<dbReference type="EMBL" id="CP023777">
    <property type="protein sequence ID" value="ATL47875.1"/>
    <property type="molecule type" value="Genomic_DNA"/>
</dbReference>
<feature type="transmembrane region" description="Helical" evidence="10">
    <location>
        <begin position="313"/>
        <end position="333"/>
    </location>
</feature>
<keyword evidence="4" id="KW-1003">Cell membrane</keyword>
<evidence type="ECO:0000256" key="2">
    <source>
        <dbReference type="ARBA" id="ARBA00022448"/>
    </source>
</evidence>
<evidence type="ECO:0000256" key="4">
    <source>
        <dbReference type="ARBA" id="ARBA00022475"/>
    </source>
</evidence>
<evidence type="ECO:0000256" key="7">
    <source>
        <dbReference type="ARBA" id="ARBA00023065"/>
    </source>
</evidence>
<proteinExistence type="predicted"/>
<evidence type="ECO:0000256" key="1">
    <source>
        <dbReference type="ARBA" id="ARBA00004651"/>
    </source>
</evidence>
<feature type="transmembrane region" description="Helical" evidence="10">
    <location>
        <begin position="269"/>
        <end position="293"/>
    </location>
</feature>
<dbReference type="GO" id="GO:0005886">
    <property type="term" value="C:plasma membrane"/>
    <property type="evidence" value="ECO:0007669"/>
    <property type="project" value="UniProtKB-SubCell"/>
</dbReference>
<protein>
    <recommendedName>
        <fullName evidence="9">Multidrug-efflux transporter</fullName>
    </recommendedName>
</protein>
<evidence type="ECO:0000256" key="6">
    <source>
        <dbReference type="ARBA" id="ARBA00022989"/>
    </source>
</evidence>
<feature type="transmembrane region" description="Helical" evidence="10">
    <location>
        <begin position="445"/>
        <end position="465"/>
    </location>
</feature>
<feature type="transmembrane region" description="Helical" evidence="10">
    <location>
        <begin position="386"/>
        <end position="406"/>
    </location>
</feature>
<dbReference type="Proteomes" id="UP000220133">
    <property type="component" value="Chromosome"/>
</dbReference>
<dbReference type="KEGG" id="cbae:COR50_12265"/>
<dbReference type="PANTHER" id="PTHR43298">
    <property type="entry name" value="MULTIDRUG RESISTANCE PROTEIN NORM-RELATED"/>
    <property type="match status" value="1"/>
</dbReference>
<evidence type="ECO:0000313" key="11">
    <source>
        <dbReference type="EMBL" id="ATL47875.1"/>
    </source>
</evidence>
<dbReference type="GO" id="GO:0015297">
    <property type="term" value="F:antiporter activity"/>
    <property type="evidence" value="ECO:0007669"/>
    <property type="project" value="UniProtKB-KW"/>
</dbReference>
<dbReference type="InterPro" id="IPR050222">
    <property type="entry name" value="MATE_MdtK"/>
</dbReference>
<evidence type="ECO:0000256" key="9">
    <source>
        <dbReference type="ARBA" id="ARBA00031636"/>
    </source>
</evidence>
<feature type="transmembrane region" description="Helical" evidence="10">
    <location>
        <begin position="190"/>
        <end position="212"/>
    </location>
</feature>
<dbReference type="PIRSF" id="PIRSF006603">
    <property type="entry name" value="DinF"/>
    <property type="match status" value="1"/>
</dbReference>
<keyword evidence="6 10" id="KW-1133">Transmembrane helix</keyword>
<evidence type="ECO:0000313" key="12">
    <source>
        <dbReference type="Proteomes" id="UP000220133"/>
    </source>
</evidence>
<dbReference type="InterPro" id="IPR002528">
    <property type="entry name" value="MATE_fam"/>
</dbReference>
<dbReference type="PANTHER" id="PTHR43298:SF2">
    <property type="entry name" value="FMN_FAD EXPORTER YEEO-RELATED"/>
    <property type="match status" value="1"/>
</dbReference>
<gene>
    <name evidence="11" type="ORF">COR50_12265</name>
</gene>
<feature type="transmembrane region" description="Helical" evidence="10">
    <location>
        <begin position="345"/>
        <end position="366"/>
    </location>
</feature>
<keyword evidence="3" id="KW-0050">Antiport</keyword>